<protein>
    <recommendedName>
        <fullName evidence="1">Glycosyl transferase family 1 domain-containing protein</fullName>
    </recommendedName>
</protein>
<dbReference type="PANTHER" id="PTHR45947:SF3">
    <property type="entry name" value="SULFOQUINOVOSYL TRANSFERASE SQD2"/>
    <property type="match status" value="1"/>
</dbReference>
<evidence type="ECO:0000313" key="2">
    <source>
        <dbReference type="EMBL" id="SVE07418.1"/>
    </source>
</evidence>
<dbReference type="Gene3D" id="3.40.50.2000">
    <property type="entry name" value="Glycogen Phosphorylase B"/>
    <property type="match status" value="1"/>
</dbReference>
<organism evidence="2">
    <name type="scientific">marine metagenome</name>
    <dbReference type="NCBI Taxonomy" id="408172"/>
    <lineage>
        <taxon>unclassified sequences</taxon>
        <taxon>metagenomes</taxon>
        <taxon>ecological metagenomes</taxon>
    </lineage>
</organism>
<dbReference type="AlphaFoldDB" id="A0A383AJZ7"/>
<gene>
    <name evidence="2" type="ORF">METZ01_LOCUS460272</name>
</gene>
<accession>A0A383AJZ7</accession>
<dbReference type="SUPFAM" id="SSF53756">
    <property type="entry name" value="UDP-Glycosyltransferase/glycogen phosphorylase"/>
    <property type="match status" value="1"/>
</dbReference>
<reference evidence="2" key="1">
    <citation type="submission" date="2018-05" db="EMBL/GenBank/DDBJ databases">
        <authorList>
            <person name="Lanie J.A."/>
            <person name="Ng W.-L."/>
            <person name="Kazmierczak K.M."/>
            <person name="Andrzejewski T.M."/>
            <person name="Davidsen T.M."/>
            <person name="Wayne K.J."/>
            <person name="Tettelin H."/>
            <person name="Glass J.I."/>
            <person name="Rusch D."/>
            <person name="Podicherti R."/>
            <person name="Tsui H.-C.T."/>
            <person name="Winkler M.E."/>
        </authorList>
    </citation>
    <scope>NUCLEOTIDE SEQUENCE</scope>
</reference>
<dbReference type="Pfam" id="PF00534">
    <property type="entry name" value="Glycos_transf_1"/>
    <property type="match status" value="1"/>
</dbReference>
<proteinExistence type="predicted"/>
<dbReference type="InterPro" id="IPR001296">
    <property type="entry name" value="Glyco_trans_1"/>
</dbReference>
<dbReference type="InterPro" id="IPR050194">
    <property type="entry name" value="Glycosyltransferase_grp1"/>
</dbReference>
<feature type="non-terminal residue" evidence="2">
    <location>
        <position position="1"/>
    </location>
</feature>
<sequence>GRVDQPEYFKTLQRFIEQEHLEDVHFLGELSPEALRKCYQDASLFALAPQQVGFSFEGFGLVFLEAGAYGLPVVATRTGGVADAIDVGTTGLLTDPSDREGLAAAMERLLTDHELARRMGRANRERAEMFTWERSAIEMNEIYELFRRRESAVIGSTG</sequence>
<evidence type="ECO:0000259" key="1">
    <source>
        <dbReference type="Pfam" id="PF00534"/>
    </source>
</evidence>
<dbReference type="EMBL" id="UINC01192323">
    <property type="protein sequence ID" value="SVE07418.1"/>
    <property type="molecule type" value="Genomic_DNA"/>
</dbReference>
<name>A0A383AJZ7_9ZZZZ</name>
<dbReference type="GO" id="GO:0016757">
    <property type="term" value="F:glycosyltransferase activity"/>
    <property type="evidence" value="ECO:0007669"/>
    <property type="project" value="InterPro"/>
</dbReference>
<dbReference type="PANTHER" id="PTHR45947">
    <property type="entry name" value="SULFOQUINOVOSYL TRANSFERASE SQD2"/>
    <property type="match status" value="1"/>
</dbReference>
<feature type="domain" description="Glycosyl transferase family 1" evidence="1">
    <location>
        <begin position="5"/>
        <end position="126"/>
    </location>
</feature>
<dbReference type="CDD" id="cd03801">
    <property type="entry name" value="GT4_PimA-like"/>
    <property type="match status" value="1"/>
</dbReference>